<sequence>MPFDFETLSETVVFLRVCAGGGRACQSEKAFKSNEWLAKGAHQEQAKKINKIRNTKPNQRKSNFKFVRPPAISKYRNYLNHHRHHHQQHKNRKLPRCVCD</sequence>
<name>A0A0R1DQQ4_DROYA</name>
<dbReference type="AlphaFoldDB" id="A0A0R1DQQ4"/>
<organism evidence="2 3">
    <name type="scientific">Drosophila yakuba</name>
    <name type="common">Fruit fly</name>
    <dbReference type="NCBI Taxonomy" id="7245"/>
    <lineage>
        <taxon>Eukaryota</taxon>
        <taxon>Metazoa</taxon>
        <taxon>Ecdysozoa</taxon>
        <taxon>Arthropoda</taxon>
        <taxon>Hexapoda</taxon>
        <taxon>Insecta</taxon>
        <taxon>Pterygota</taxon>
        <taxon>Neoptera</taxon>
        <taxon>Endopterygota</taxon>
        <taxon>Diptera</taxon>
        <taxon>Brachycera</taxon>
        <taxon>Muscomorpha</taxon>
        <taxon>Ephydroidea</taxon>
        <taxon>Drosophilidae</taxon>
        <taxon>Drosophila</taxon>
        <taxon>Sophophora</taxon>
    </lineage>
</organism>
<reference evidence="2 3" key="2">
    <citation type="journal article" date="2007" name="PLoS Biol.">
        <title>Principles of genome evolution in the Drosophila melanogaster species group.</title>
        <authorList>
            <person name="Ranz J.M."/>
            <person name="Maurin D."/>
            <person name="Chan Y.S."/>
            <person name="von Grotthuss M."/>
            <person name="Hillier L.W."/>
            <person name="Roote J."/>
            <person name="Ashburner M."/>
            <person name="Bergman C.M."/>
        </authorList>
    </citation>
    <scope>NUCLEOTIDE SEQUENCE [LARGE SCALE GENOMIC DNA]</scope>
    <source>
        <strain evidence="3">Tai18E2 / Tucson 14021-0261.01</strain>
    </source>
</reference>
<feature type="region of interest" description="Disordered" evidence="1">
    <location>
        <begin position="81"/>
        <end position="100"/>
    </location>
</feature>
<evidence type="ECO:0000256" key="1">
    <source>
        <dbReference type="SAM" id="MobiDB-lite"/>
    </source>
</evidence>
<protein>
    <submittedName>
        <fullName evidence="2">Uncharacterized protein</fullName>
    </submittedName>
</protein>
<dbReference type="Proteomes" id="UP000002282">
    <property type="component" value="Chromosome 2L"/>
</dbReference>
<evidence type="ECO:0000313" key="3">
    <source>
        <dbReference type="Proteomes" id="UP000002282"/>
    </source>
</evidence>
<proteinExistence type="predicted"/>
<dbReference type="KEGG" id="dya:Dyak_GE29122"/>
<accession>A0A0R1DQQ4</accession>
<reference evidence="2 3" key="1">
    <citation type="journal article" date="2007" name="Nature">
        <title>Evolution of genes and genomes on the Drosophila phylogeny.</title>
        <authorList>
            <consortium name="Drosophila 12 Genomes Consortium"/>
            <person name="Clark A.G."/>
            <person name="Eisen M.B."/>
            <person name="Smith D.R."/>
            <person name="Bergman C.M."/>
            <person name="Oliver B."/>
            <person name="Markow T.A."/>
            <person name="Kaufman T.C."/>
            <person name="Kellis M."/>
            <person name="Gelbart W."/>
            <person name="Iyer V.N."/>
            <person name="Pollard D.A."/>
            <person name="Sackton T.B."/>
            <person name="Larracuente A.M."/>
            <person name="Singh N.D."/>
            <person name="Abad J.P."/>
            <person name="Abt D.N."/>
            <person name="Adryan B."/>
            <person name="Aguade M."/>
            <person name="Akashi H."/>
            <person name="Anderson W.W."/>
            <person name="Aquadro C.F."/>
            <person name="Ardell D.H."/>
            <person name="Arguello R."/>
            <person name="Artieri C.G."/>
            <person name="Barbash D.A."/>
            <person name="Barker D."/>
            <person name="Barsanti P."/>
            <person name="Batterham P."/>
            <person name="Batzoglou S."/>
            <person name="Begun D."/>
            <person name="Bhutkar A."/>
            <person name="Blanco E."/>
            <person name="Bosak S.A."/>
            <person name="Bradley R.K."/>
            <person name="Brand A.D."/>
            <person name="Brent M.R."/>
            <person name="Brooks A.N."/>
            <person name="Brown R.H."/>
            <person name="Butlin R.K."/>
            <person name="Caggese C."/>
            <person name="Calvi B.R."/>
            <person name="Bernardo de Carvalho A."/>
            <person name="Caspi A."/>
            <person name="Castrezana S."/>
            <person name="Celniker S.E."/>
            <person name="Chang J.L."/>
            <person name="Chapple C."/>
            <person name="Chatterji S."/>
            <person name="Chinwalla A."/>
            <person name="Civetta A."/>
            <person name="Clifton S.W."/>
            <person name="Comeron J.M."/>
            <person name="Costello J.C."/>
            <person name="Coyne J.A."/>
            <person name="Daub J."/>
            <person name="David R.G."/>
            <person name="Delcher A.L."/>
            <person name="Delehaunty K."/>
            <person name="Do C.B."/>
            <person name="Ebling H."/>
            <person name="Edwards K."/>
            <person name="Eickbush T."/>
            <person name="Evans J.D."/>
            <person name="Filipski A."/>
            <person name="Findeiss S."/>
            <person name="Freyhult E."/>
            <person name="Fulton L."/>
            <person name="Fulton R."/>
            <person name="Garcia A.C."/>
            <person name="Gardiner A."/>
            <person name="Garfield D.A."/>
            <person name="Garvin B.E."/>
            <person name="Gibson G."/>
            <person name="Gilbert D."/>
            <person name="Gnerre S."/>
            <person name="Godfrey J."/>
            <person name="Good R."/>
            <person name="Gotea V."/>
            <person name="Gravely B."/>
            <person name="Greenberg A.J."/>
            <person name="Griffiths-Jones S."/>
            <person name="Gross S."/>
            <person name="Guigo R."/>
            <person name="Gustafson E.A."/>
            <person name="Haerty W."/>
            <person name="Hahn M.W."/>
            <person name="Halligan D.L."/>
            <person name="Halpern A.L."/>
            <person name="Halter G.M."/>
            <person name="Han M.V."/>
            <person name="Heger A."/>
            <person name="Hillier L."/>
            <person name="Hinrichs A.S."/>
            <person name="Holmes I."/>
            <person name="Hoskins R.A."/>
            <person name="Hubisz M.J."/>
            <person name="Hultmark D."/>
            <person name="Huntley M.A."/>
            <person name="Jaffe D.B."/>
            <person name="Jagadeeshan S."/>
            <person name="Jeck W.R."/>
            <person name="Johnson J."/>
            <person name="Jones C.D."/>
            <person name="Jordan W.C."/>
            <person name="Karpen G.H."/>
            <person name="Kataoka E."/>
            <person name="Keightley P.D."/>
            <person name="Kheradpour P."/>
            <person name="Kirkness E.F."/>
            <person name="Koerich L.B."/>
            <person name="Kristiansen K."/>
            <person name="Kudrna D."/>
            <person name="Kulathinal R.J."/>
            <person name="Kumar S."/>
            <person name="Kwok R."/>
            <person name="Lander E."/>
            <person name="Langley C.H."/>
            <person name="Lapoint R."/>
            <person name="Lazzaro B.P."/>
            <person name="Lee S.J."/>
            <person name="Levesque L."/>
            <person name="Li R."/>
            <person name="Lin C.F."/>
            <person name="Lin M.F."/>
            <person name="Lindblad-Toh K."/>
            <person name="Llopart A."/>
            <person name="Long M."/>
            <person name="Low L."/>
            <person name="Lozovsky E."/>
            <person name="Lu J."/>
            <person name="Luo M."/>
            <person name="Machado C.A."/>
            <person name="Makalowski W."/>
            <person name="Marzo M."/>
            <person name="Matsuda M."/>
            <person name="Matzkin L."/>
            <person name="McAllister B."/>
            <person name="McBride C.S."/>
            <person name="McKernan B."/>
            <person name="McKernan K."/>
            <person name="Mendez-Lago M."/>
            <person name="Minx P."/>
            <person name="Mollenhauer M.U."/>
            <person name="Montooth K."/>
            <person name="Mount S.M."/>
            <person name="Mu X."/>
            <person name="Myers E."/>
            <person name="Negre B."/>
            <person name="Newfeld S."/>
            <person name="Nielsen R."/>
            <person name="Noor M.A."/>
            <person name="O'Grady P."/>
            <person name="Pachter L."/>
            <person name="Papaceit M."/>
            <person name="Parisi M.J."/>
            <person name="Parisi M."/>
            <person name="Parts L."/>
            <person name="Pedersen J.S."/>
            <person name="Pesole G."/>
            <person name="Phillippy A.M."/>
            <person name="Ponting C.P."/>
            <person name="Pop M."/>
            <person name="Porcelli D."/>
            <person name="Powell J.R."/>
            <person name="Prohaska S."/>
            <person name="Pruitt K."/>
            <person name="Puig M."/>
            <person name="Quesneville H."/>
            <person name="Ram K.R."/>
            <person name="Rand D."/>
            <person name="Rasmussen M.D."/>
            <person name="Reed L.K."/>
            <person name="Reenan R."/>
            <person name="Reily A."/>
            <person name="Remington K.A."/>
            <person name="Rieger T.T."/>
            <person name="Ritchie M.G."/>
            <person name="Robin C."/>
            <person name="Rogers Y.H."/>
            <person name="Rohde C."/>
            <person name="Rozas J."/>
            <person name="Rubenfield M.J."/>
            <person name="Ruiz A."/>
            <person name="Russo S."/>
            <person name="Salzberg S.L."/>
            <person name="Sanchez-Gracia A."/>
            <person name="Saranga D.J."/>
            <person name="Sato H."/>
            <person name="Schaeffer S.W."/>
            <person name="Schatz M.C."/>
            <person name="Schlenke T."/>
            <person name="Schwartz R."/>
            <person name="Segarra C."/>
            <person name="Singh R.S."/>
            <person name="Sirot L."/>
            <person name="Sirota M."/>
            <person name="Sisneros N.B."/>
            <person name="Smith C.D."/>
            <person name="Smith T.F."/>
            <person name="Spieth J."/>
            <person name="Stage D.E."/>
            <person name="Stark A."/>
            <person name="Stephan W."/>
            <person name="Strausberg R.L."/>
            <person name="Strempel S."/>
            <person name="Sturgill D."/>
            <person name="Sutton G."/>
            <person name="Sutton G.G."/>
            <person name="Tao W."/>
            <person name="Teichmann S."/>
            <person name="Tobari Y.N."/>
            <person name="Tomimura Y."/>
            <person name="Tsolas J.M."/>
            <person name="Valente V.L."/>
            <person name="Venter E."/>
            <person name="Venter J.C."/>
            <person name="Vicario S."/>
            <person name="Vieira F.G."/>
            <person name="Vilella A.J."/>
            <person name="Villasante A."/>
            <person name="Walenz B."/>
            <person name="Wang J."/>
            <person name="Wasserman M."/>
            <person name="Watts T."/>
            <person name="Wilson D."/>
            <person name="Wilson R.K."/>
            <person name="Wing R.A."/>
            <person name="Wolfner M.F."/>
            <person name="Wong A."/>
            <person name="Wong G.K."/>
            <person name="Wu C.I."/>
            <person name="Wu G."/>
            <person name="Yamamoto D."/>
            <person name="Yang H.P."/>
            <person name="Yang S.P."/>
            <person name="Yorke J.A."/>
            <person name="Yoshida K."/>
            <person name="Zdobnov E."/>
            <person name="Zhang P."/>
            <person name="Zhang Y."/>
            <person name="Zimin A.V."/>
            <person name="Baldwin J."/>
            <person name="Abdouelleil A."/>
            <person name="Abdulkadir J."/>
            <person name="Abebe A."/>
            <person name="Abera B."/>
            <person name="Abreu J."/>
            <person name="Acer S.C."/>
            <person name="Aftuck L."/>
            <person name="Alexander A."/>
            <person name="An P."/>
            <person name="Anderson E."/>
            <person name="Anderson S."/>
            <person name="Arachi H."/>
            <person name="Azer M."/>
            <person name="Bachantsang P."/>
            <person name="Barry A."/>
            <person name="Bayul T."/>
            <person name="Berlin A."/>
            <person name="Bessette D."/>
            <person name="Bloom T."/>
            <person name="Blye J."/>
            <person name="Boguslavskiy L."/>
            <person name="Bonnet C."/>
            <person name="Boukhgalter B."/>
            <person name="Bourzgui I."/>
            <person name="Brown A."/>
            <person name="Cahill P."/>
            <person name="Channer S."/>
            <person name="Cheshatsang Y."/>
            <person name="Chuda L."/>
            <person name="Citroen M."/>
            <person name="Collymore A."/>
            <person name="Cooke P."/>
            <person name="Costello M."/>
            <person name="D'Aco K."/>
            <person name="Daza R."/>
            <person name="De Haan G."/>
            <person name="DeGray S."/>
            <person name="DeMaso C."/>
            <person name="Dhargay N."/>
            <person name="Dooley K."/>
            <person name="Dooley E."/>
            <person name="Doricent M."/>
            <person name="Dorje P."/>
            <person name="Dorjee K."/>
            <person name="Dupes A."/>
            <person name="Elong R."/>
            <person name="Falk J."/>
            <person name="Farina A."/>
            <person name="Faro S."/>
            <person name="Ferguson D."/>
            <person name="Fisher S."/>
            <person name="Foley C.D."/>
            <person name="Franke A."/>
            <person name="Friedrich D."/>
            <person name="Gadbois L."/>
            <person name="Gearin G."/>
            <person name="Gearin C.R."/>
            <person name="Giannoukos G."/>
            <person name="Goode T."/>
            <person name="Graham J."/>
            <person name="Grandbois E."/>
            <person name="Grewal S."/>
            <person name="Gyaltsen K."/>
            <person name="Hafez N."/>
            <person name="Hagos B."/>
            <person name="Hall J."/>
            <person name="Henson C."/>
            <person name="Hollinger A."/>
            <person name="Honan T."/>
            <person name="Huard M.D."/>
            <person name="Hughes L."/>
            <person name="Hurhula B."/>
            <person name="Husby M.E."/>
            <person name="Kamat A."/>
            <person name="Kanga B."/>
            <person name="Kashin S."/>
            <person name="Khazanovich D."/>
            <person name="Kisner P."/>
            <person name="Lance K."/>
            <person name="Lara M."/>
            <person name="Lee W."/>
            <person name="Lennon N."/>
            <person name="Letendre F."/>
            <person name="LeVine R."/>
            <person name="Lipovsky A."/>
            <person name="Liu X."/>
            <person name="Liu J."/>
            <person name="Liu S."/>
            <person name="Lokyitsang T."/>
            <person name="Lokyitsang Y."/>
            <person name="Lubonja R."/>
            <person name="Lui A."/>
            <person name="MacDonald P."/>
            <person name="Magnisalis V."/>
            <person name="Maru K."/>
            <person name="Matthews C."/>
            <person name="McCusker W."/>
            <person name="McDonough S."/>
            <person name="Mehta T."/>
            <person name="Meldrim J."/>
            <person name="Meneus L."/>
            <person name="Mihai O."/>
            <person name="Mihalev A."/>
            <person name="Mihova T."/>
            <person name="Mittelman R."/>
            <person name="Mlenga V."/>
            <person name="Montmayeur A."/>
            <person name="Mulrain L."/>
            <person name="Navidi A."/>
            <person name="Naylor J."/>
            <person name="Negash T."/>
            <person name="Nguyen T."/>
            <person name="Nguyen N."/>
            <person name="Nicol R."/>
            <person name="Norbu C."/>
            <person name="Norbu N."/>
            <person name="Novod N."/>
            <person name="O'Neill B."/>
            <person name="Osman S."/>
            <person name="Markiewicz E."/>
            <person name="Oyono O.L."/>
            <person name="Patti C."/>
            <person name="Phunkhang P."/>
            <person name="Pierre F."/>
            <person name="Priest M."/>
            <person name="Raghuraman S."/>
            <person name="Rege F."/>
            <person name="Reyes R."/>
            <person name="Rise C."/>
            <person name="Rogov P."/>
            <person name="Ross K."/>
            <person name="Ryan E."/>
            <person name="Settipalli S."/>
            <person name="Shea T."/>
            <person name="Sherpa N."/>
            <person name="Shi L."/>
            <person name="Shih D."/>
            <person name="Sparrow T."/>
            <person name="Spaulding J."/>
            <person name="Stalker J."/>
            <person name="Stange-Thomann N."/>
            <person name="Stavropoulos S."/>
            <person name="Stone C."/>
            <person name="Strader C."/>
            <person name="Tesfaye S."/>
            <person name="Thomson T."/>
            <person name="Thoulutsang Y."/>
            <person name="Thoulutsang D."/>
            <person name="Topham K."/>
            <person name="Topping I."/>
            <person name="Tsamla T."/>
            <person name="Vassiliev H."/>
            <person name="Vo A."/>
            <person name="Wangchuk T."/>
            <person name="Wangdi T."/>
            <person name="Weiand M."/>
            <person name="Wilkinson J."/>
            <person name="Wilson A."/>
            <person name="Yadav S."/>
            <person name="Young G."/>
            <person name="Yu Q."/>
            <person name="Zembek L."/>
            <person name="Zhong D."/>
            <person name="Zimmer A."/>
            <person name="Zwirko Z."/>
            <person name="Jaffe D.B."/>
            <person name="Alvarez P."/>
            <person name="Brockman W."/>
            <person name="Butler J."/>
            <person name="Chin C."/>
            <person name="Gnerre S."/>
            <person name="Grabherr M."/>
            <person name="Kleber M."/>
            <person name="Mauceli E."/>
            <person name="MacCallum I."/>
        </authorList>
    </citation>
    <scope>NUCLEOTIDE SEQUENCE [LARGE SCALE GENOMIC DNA]</scope>
    <source>
        <strain evidence="3">Tai18E2 / Tucson 14021-0261.01</strain>
    </source>
</reference>
<gene>
    <name evidence="2" type="primary">Dyak\GE29122</name>
    <name evidence="2" type="synonym">GE29122</name>
    <name evidence="2" type="ORF">Dyak_GE29122</name>
</gene>
<evidence type="ECO:0000313" key="2">
    <source>
        <dbReference type="EMBL" id="KRJ98082.1"/>
    </source>
</evidence>
<keyword evidence="3" id="KW-1185">Reference proteome</keyword>
<dbReference type="EMBL" id="CM000157">
    <property type="protein sequence ID" value="KRJ98082.1"/>
    <property type="molecule type" value="Genomic_DNA"/>
</dbReference>